<comment type="cofactor">
    <cofactor evidence="3">
        <name>FMN</name>
        <dbReference type="ChEBI" id="CHEBI:58210"/>
    </cofactor>
    <text evidence="3">Binds 1 FMN per subunit.</text>
</comment>
<feature type="domain" description="Flavoprotein" evidence="6">
    <location>
        <begin position="7"/>
        <end position="180"/>
    </location>
</feature>
<feature type="domain" description="DNA/pantothenate metabolism flavoprotein C-terminal" evidence="7">
    <location>
        <begin position="189"/>
        <end position="400"/>
    </location>
</feature>
<dbReference type="HAMAP" id="MF_02225">
    <property type="entry name" value="CoaBC"/>
    <property type="match status" value="1"/>
</dbReference>
<keyword evidence="3" id="KW-0460">Magnesium</keyword>
<keyword evidence="3 4" id="KW-0436">Ligase</keyword>
<feature type="binding site" evidence="3">
    <location>
        <position position="292"/>
    </location>
    <ligand>
        <name>CTP</name>
        <dbReference type="ChEBI" id="CHEBI:37563"/>
    </ligand>
</feature>
<dbReference type="SUPFAM" id="SSF52507">
    <property type="entry name" value="Homo-oligomeric flavin-containing Cys decarboxylases, HFCD"/>
    <property type="match status" value="1"/>
</dbReference>
<keyword evidence="3" id="KW-0511">Multifunctional enzyme</keyword>
<feature type="region of interest" description="Disordered" evidence="5">
    <location>
        <begin position="286"/>
        <end position="305"/>
    </location>
</feature>
<dbReference type="PANTHER" id="PTHR14359">
    <property type="entry name" value="HOMO-OLIGOMERIC FLAVIN CONTAINING CYS DECARBOXYLASE FAMILY"/>
    <property type="match status" value="1"/>
</dbReference>
<sequence>MNDLAGKHFVLGLSGGIACYKAAELCRALIKQGATVQVVMTEAAEQFITPVTMQALSGRPVYGSQWDAREPNNMPHINLSREADAIIVAPCSADFMAKLLHGRSDELLSLMCLARPIATVPLLLAPAMNREMWAHPATQRNLAQLAADGAHILGVGSGFQACGETGDGRMLEPPELLEDIVAFFQPKRLAGKRVLVTAGPTFEAIDPVRGITNLSSGKMGFAIARAAREAGANVTLVAGPVSLATPRGVTRIDVRSAQDMLQATVPAAQSADIFIATAAVADWRPSSASDQKIKKDGSGKTPQLEFTENPDILATLAKSARAESGALFCVGFAAESHDLESNAQAKRVRKGVPLLVGNIGPATFGADDNALLLVDAKGTREVPRASKLELARRLVAEIADRL</sequence>
<evidence type="ECO:0000256" key="1">
    <source>
        <dbReference type="ARBA" id="ARBA00022793"/>
    </source>
</evidence>
<dbReference type="GO" id="GO:0046872">
    <property type="term" value="F:metal ion binding"/>
    <property type="evidence" value="ECO:0007669"/>
    <property type="project" value="UniProtKB-KW"/>
</dbReference>
<feature type="binding site" evidence="3">
    <location>
        <begin position="310"/>
        <end position="313"/>
    </location>
    <ligand>
        <name>CTP</name>
        <dbReference type="ChEBI" id="CHEBI:37563"/>
    </ligand>
</feature>
<evidence type="ECO:0000256" key="4">
    <source>
        <dbReference type="RuleBase" id="RU364078"/>
    </source>
</evidence>
<accession>A0A931H306</accession>
<comment type="catalytic activity">
    <reaction evidence="3 4">
        <text>(R)-4'-phosphopantothenate + L-cysteine + CTP = N-[(R)-4-phosphopantothenoyl]-L-cysteine + CMP + diphosphate + H(+)</text>
        <dbReference type="Rhea" id="RHEA:19397"/>
        <dbReference type="ChEBI" id="CHEBI:10986"/>
        <dbReference type="ChEBI" id="CHEBI:15378"/>
        <dbReference type="ChEBI" id="CHEBI:33019"/>
        <dbReference type="ChEBI" id="CHEBI:35235"/>
        <dbReference type="ChEBI" id="CHEBI:37563"/>
        <dbReference type="ChEBI" id="CHEBI:59458"/>
        <dbReference type="ChEBI" id="CHEBI:60377"/>
        <dbReference type="EC" id="6.3.2.5"/>
    </reaction>
</comment>
<feature type="active site" description="Proton donor" evidence="3">
    <location>
        <position position="162"/>
    </location>
</feature>
<dbReference type="EC" id="4.1.1.36" evidence="3"/>
<evidence type="ECO:0000256" key="2">
    <source>
        <dbReference type="ARBA" id="ARBA00023239"/>
    </source>
</evidence>
<organism evidence="8 9">
    <name type="scientific">Caenimonas aquaedulcis</name>
    <dbReference type="NCBI Taxonomy" id="2793270"/>
    <lineage>
        <taxon>Bacteria</taxon>
        <taxon>Pseudomonadati</taxon>
        <taxon>Pseudomonadota</taxon>
        <taxon>Betaproteobacteria</taxon>
        <taxon>Burkholderiales</taxon>
        <taxon>Comamonadaceae</taxon>
        <taxon>Caenimonas</taxon>
    </lineage>
</organism>
<comment type="pathway">
    <text evidence="3 4">Cofactor biosynthesis; coenzyme A biosynthesis; CoA from (R)-pantothenate: step 2/5.</text>
</comment>
<dbReference type="RefSeq" id="WP_196985491.1">
    <property type="nucleotide sequence ID" value="NZ_JADWYS010000001.1"/>
</dbReference>
<dbReference type="EMBL" id="JADWYS010000001">
    <property type="protein sequence ID" value="MBG9387578.1"/>
    <property type="molecule type" value="Genomic_DNA"/>
</dbReference>
<dbReference type="Proteomes" id="UP000651050">
    <property type="component" value="Unassembled WGS sequence"/>
</dbReference>
<dbReference type="GO" id="GO:0010181">
    <property type="term" value="F:FMN binding"/>
    <property type="evidence" value="ECO:0007669"/>
    <property type="project" value="UniProtKB-UniRule"/>
</dbReference>
<gene>
    <name evidence="3 8" type="primary">coaBC</name>
    <name evidence="8" type="ORF">I5803_06085</name>
</gene>
<dbReference type="GO" id="GO:0015937">
    <property type="term" value="P:coenzyme A biosynthetic process"/>
    <property type="evidence" value="ECO:0007669"/>
    <property type="project" value="UniProtKB-UniRule"/>
</dbReference>
<dbReference type="Gene3D" id="3.40.50.10300">
    <property type="entry name" value="CoaB-like"/>
    <property type="match status" value="1"/>
</dbReference>
<evidence type="ECO:0000313" key="8">
    <source>
        <dbReference type="EMBL" id="MBG9387578.1"/>
    </source>
</evidence>
<feature type="binding site" evidence="3">
    <location>
        <position position="282"/>
    </location>
    <ligand>
        <name>CTP</name>
        <dbReference type="ChEBI" id="CHEBI:37563"/>
    </ligand>
</feature>
<keyword evidence="3 4" id="KW-0288">FMN</keyword>
<dbReference type="GO" id="GO:0004633">
    <property type="term" value="F:phosphopantothenoylcysteine decarboxylase activity"/>
    <property type="evidence" value="ECO:0007669"/>
    <property type="project" value="UniProtKB-UniRule"/>
</dbReference>
<feature type="binding site" evidence="3">
    <location>
        <position position="350"/>
    </location>
    <ligand>
        <name>CTP</name>
        <dbReference type="ChEBI" id="CHEBI:37563"/>
    </ligand>
</feature>
<keyword evidence="2 3" id="KW-0456">Lyase</keyword>
<keyword evidence="3 4" id="KW-0285">Flavoprotein</keyword>
<feature type="binding site" evidence="3">
    <location>
        <position position="332"/>
    </location>
    <ligand>
        <name>CTP</name>
        <dbReference type="ChEBI" id="CHEBI:37563"/>
    </ligand>
</feature>
<dbReference type="SUPFAM" id="SSF102645">
    <property type="entry name" value="CoaB-like"/>
    <property type="match status" value="1"/>
</dbReference>
<dbReference type="InterPro" id="IPR007085">
    <property type="entry name" value="DNA/pantothenate-metab_flavo_C"/>
</dbReference>
<evidence type="ECO:0000256" key="3">
    <source>
        <dbReference type="HAMAP-Rule" id="MF_02225"/>
    </source>
</evidence>
<evidence type="ECO:0000259" key="7">
    <source>
        <dbReference type="Pfam" id="PF04127"/>
    </source>
</evidence>
<comment type="similarity">
    <text evidence="3 4">In the N-terminal section; belongs to the HFCD (homo-oligomeric flavin containing Cys decarboxylase) superfamily.</text>
</comment>
<comment type="function">
    <text evidence="3">Catalyzes two sequential steps in the biosynthesis of coenzyme A. In the first step cysteine is conjugated to 4'-phosphopantothenate to form 4-phosphopantothenoylcysteine. In the second step the latter compound is decarboxylated to form 4'-phosphopantotheine.</text>
</comment>
<dbReference type="Gene3D" id="3.40.50.1950">
    <property type="entry name" value="Flavin prenyltransferase-like"/>
    <property type="match status" value="1"/>
</dbReference>
<dbReference type="Pfam" id="PF04127">
    <property type="entry name" value="DFP"/>
    <property type="match status" value="1"/>
</dbReference>
<dbReference type="PANTHER" id="PTHR14359:SF6">
    <property type="entry name" value="PHOSPHOPANTOTHENOYLCYSTEINE DECARBOXYLASE"/>
    <property type="match status" value="1"/>
</dbReference>
<comment type="function">
    <text evidence="4">Catalyzes two steps in the biosynthesis of coenzyme A. In the first step cysteine is conjugated to 4'-phosphopantothenate to form 4-phosphopantothenoylcysteine, in the latter compound is decarboxylated to form 4'-phosphopantotheine.</text>
</comment>
<dbReference type="Pfam" id="PF02441">
    <property type="entry name" value="Flavoprotein"/>
    <property type="match status" value="1"/>
</dbReference>
<comment type="cofactor">
    <cofactor evidence="3">
        <name>Mg(2+)</name>
        <dbReference type="ChEBI" id="CHEBI:18420"/>
    </cofactor>
</comment>
<dbReference type="GO" id="GO:0015941">
    <property type="term" value="P:pantothenate catabolic process"/>
    <property type="evidence" value="ECO:0007669"/>
    <property type="project" value="InterPro"/>
</dbReference>
<feature type="region of interest" description="Phosphopantothenoylcysteine decarboxylase" evidence="3">
    <location>
        <begin position="1"/>
        <end position="193"/>
    </location>
</feature>
<evidence type="ECO:0000256" key="5">
    <source>
        <dbReference type="SAM" id="MobiDB-lite"/>
    </source>
</evidence>
<comment type="catalytic activity">
    <reaction evidence="3 4">
        <text>N-[(R)-4-phosphopantothenoyl]-L-cysteine + H(+) = (R)-4'-phosphopantetheine + CO2</text>
        <dbReference type="Rhea" id="RHEA:16793"/>
        <dbReference type="ChEBI" id="CHEBI:15378"/>
        <dbReference type="ChEBI" id="CHEBI:16526"/>
        <dbReference type="ChEBI" id="CHEBI:59458"/>
        <dbReference type="ChEBI" id="CHEBI:61723"/>
        <dbReference type="EC" id="4.1.1.36"/>
    </reaction>
</comment>
<dbReference type="InterPro" id="IPR036551">
    <property type="entry name" value="Flavin_trans-like"/>
</dbReference>
<reference evidence="8" key="1">
    <citation type="submission" date="2020-11" db="EMBL/GenBank/DDBJ databases">
        <title>Bacterial whole genome sequence for Caenimonas sp. DR4.4.</title>
        <authorList>
            <person name="Le V."/>
            <person name="Ko S.-R."/>
            <person name="Ahn C.-Y."/>
            <person name="Oh H.-M."/>
        </authorList>
    </citation>
    <scope>NUCLEOTIDE SEQUENCE</scope>
    <source>
        <strain evidence="8">DR4.4</strain>
    </source>
</reference>
<comment type="pathway">
    <text evidence="3 4">Cofactor biosynthesis; coenzyme A biosynthesis; CoA from (R)-pantothenate: step 3/5.</text>
</comment>
<feature type="binding site" evidence="3">
    <location>
        <position position="346"/>
    </location>
    <ligand>
        <name>CTP</name>
        <dbReference type="ChEBI" id="CHEBI:37563"/>
    </ligand>
</feature>
<dbReference type="PROSITE" id="PS51257">
    <property type="entry name" value="PROKAR_LIPOPROTEIN"/>
    <property type="match status" value="1"/>
</dbReference>
<dbReference type="InterPro" id="IPR005252">
    <property type="entry name" value="CoaBC"/>
</dbReference>
<comment type="caution">
    <text evidence="8">The sequence shown here is derived from an EMBL/GenBank/DDBJ whole genome shotgun (WGS) entry which is preliminary data.</text>
</comment>
<dbReference type="AlphaFoldDB" id="A0A931H306"/>
<comment type="caution">
    <text evidence="3">Lacks conserved residue(s) required for the propagation of feature annotation.</text>
</comment>
<dbReference type="InterPro" id="IPR003382">
    <property type="entry name" value="Flavoprotein"/>
</dbReference>
<proteinExistence type="inferred from homology"/>
<dbReference type="EC" id="6.3.2.5" evidence="3"/>
<protein>
    <recommendedName>
        <fullName evidence="3">Coenzyme A biosynthesis bifunctional protein CoaBC</fullName>
    </recommendedName>
    <alternativeName>
        <fullName evidence="3">DNA/pantothenate metabolism flavoprotein</fullName>
    </alternativeName>
    <alternativeName>
        <fullName evidence="3">Phosphopantothenoylcysteine synthetase/decarboxylase</fullName>
        <shortName evidence="3">PPCS-PPCDC</shortName>
    </alternativeName>
    <domain>
        <recommendedName>
            <fullName evidence="3">Phosphopantothenoylcysteine decarboxylase</fullName>
            <shortName evidence="3">PPC decarboxylase</shortName>
            <shortName evidence="3">PPC-DC</shortName>
            <ecNumber evidence="3">4.1.1.36</ecNumber>
        </recommendedName>
        <alternativeName>
            <fullName evidence="3">CoaC</fullName>
        </alternativeName>
    </domain>
    <domain>
        <recommendedName>
            <fullName evidence="3">Phosphopantothenate--cysteine ligase</fullName>
            <ecNumber evidence="3">6.3.2.5</ecNumber>
        </recommendedName>
        <alternativeName>
            <fullName evidence="3">CoaB</fullName>
        </alternativeName>
        <alternativeName>
            <fullName evidence="3">Phosphopantothenoylcysteine synthetase</fullName>
            <shortName evidence="3">PPC synthetase</shortName>
            <shortName evidence="3">PPC-S</shortName>
        </alternativeName>
    </domain>
</protein>
<dbReference type="GO" id="GO:0071513">
    <property type="term" value="C:phosphopantothenoylcysteine decarboxylase complex"/>
    <property type="evidence" value="ECO:0007669"/>
    <property type="project" value="TreeGrafter"/>
</dbReference>
<evidence type="ECO:0000313" key="9">
    <source>
        <dbReference type="Proteomes" id="UP000651050"/>
    </source>
</evidence>
<dbReference type="InterPro" id="IPR035929">
    <property type="entry name" value="CoaB-like_sf"/>
</dbReference>
<evidence type="ECO:0000259" key="6">
    <source>
        <dbReference type="Pfam" id="PF02441"/>
    </source>
</evidence>
<keyword evidence="3" id="KW-0479">Metal-binding</keyword>
<comment type="similarity">
    <text evidence="3 4">In the C-terminal section; belongs to the PPC synthetase family.</text>
</comment>
<dbReference type="NCBIfam" id="TIGR00521">
    <property type="entry name" value="coaBC_dfp"/>
    <property type="match status" value="1"/>
</dbReference>
<feature type="region of interest" description="Phosphopantothenate--cysteine ligase" evidence="3">
    <location>
        <begin position="194"/>
        <end position="402"/>
    </location>
</feature>
<keyword evidence="1 3" id="KW-0210">Decarboxylase</keyword>
<keyword evidence="9" id="KW-1185">Reference proteome</keyword>
<dbReference type="GO" id="GO:0004632">
    <property type="term" value="F:phosphopantothenate--cysteine ligase activity"/>
    <property type="evidence" value="ECO:0007669"/>
    <property type="project" value="UniProtKB-UniRule"/>
</dbReference>
<name>A0A931H306_9BURK</name>